<protein>
    <submittedName>
        <fullName evidence="1">Uncharacterized protein</fullName>
    </submittedName>
</protein>
<organism evidence="1">
    <name type="scientific">Siphoviridae sp. ctJj91</name>
    <dbReference type="NCBI Taxonomy" id="2827838"/>
    <lineage>
        <taxon>Viruses</taxon>
        <taxon>Duplodnaviria</taxon>
        <taxon>Heunggongvirae</taxon>
        <taxon>Uroviricota</taxon>
        <taxon>Caudoviricetes</taxon>
    </lineage>
</organism>
<sequence>MFDLFMRYCRMVDCKKTLRLTPAQCKDNELTVSECTFIYDHFDTLKAEYQKVYLLSKSLGKKMPFEYADILRKLYD</sequence>
<reference evidence="1" key="1">
    <citation type="journal article" date="2021" name="Proc. Natl. Acad. Sci. U.S.A.">
        <title>A Catalog of Tens of Thousands of Viruses from Human Metagenomes Reveals Hidden Associations with Chronic Diseases.</title>
        <authorList>
            <person name="Tisza M.J."/>
            <person name="Buck C.B."/>
        </authorList>
    </citation>
    <scope>NUCLEOTIDE SEQUENCE</scope>
    <source>
        <strain evidence="1">CtJj91</strain>
    </source>
</reference>
<name>A0A8S5SZ39_9CAUD</name>
<accession>A0A8S5SZ39</accession>
<dbReference type="EMBL" id="BK032704">
    <property type="protein sequence ID" value="DAF55959.1"/>
    <property type="molecule type" value="Genomic_DNA"/>
</dbReference>
<proteinExistence type="predicted"/>
<evidence type="ECO:0000313" key="1">
    <source>
        <dbReference type="EMBL" id="DAF55959.1"/>
    </source>
</evidence>